<dbReference type="GO" id="GO:0005545">
    <property type="term" value="F:1-phosphatidylinositol binding"/>
    <property type="evidence" value="ECO:0007669"/>
    <property type="project" value="InterPro"/>
</dbReference>
<evidence type="ECO:0000256" key="1">
    <source>
        <dbReference type="SAM" id="MobiDB-lite"/>
    </source>
</evidence>
<dbReference type="PANTHER" id="PTHR22951:SF63">
    <property type="entry name" value="CLATHRIN COAT ASSEMBLY PROTEIN AP180-LIKE"/>
    <property type="match status" value="1"/>
</dbReference>
<feature type="region of interest" description="Disordered" evidence="1">
    <location>
        <begin position="58"/>
        <end position="78"/>
    </location>
</feature>
<dbReference type="GO" id="GO:0048268">
    <property type="term" value="P:clathrin coat assembly"/>
    <property type="evidence" value="ECO:0007669"/>
    <property type="project" value="InterPro"/>
</dbReference>
<evidence type="ECO:0000313" key="3">
    <source>
        <dbReference type="EMBL" id="KAK4369368.1"/>
    </source>
</evidence>
<dbReference type="InterPro" id="IPR011417">
    <property type="entry name" value="ANTH_dom"/>
</dbReference>
<dbReference type="InterPro" id="IPR008942">
    <property type="entry name" value="ENTH_VHS"/>
</dbReference>
<dbReference type="InterPro" id="IPR045192">
    <property type="entry name" value="AP180-like"/>
</dbReference>
<dbReference type="InterPro" id="IPR014712">
    <property type="entry name" value="ANTH_dom_sf"/>
</dbReference>
<dbReference type="AlphaFoldDB" id="A0AAE1VGR1"/>
<reference evidence="3" key="1">
    <citation type="submission" date="2023-12" db="EMBL/GenBank/DDBJ databases">
        <title>Genome assembly of Anisodus tanguticus.</title>
        <authorList>
            <person name="Wang Y.-J."/>
        </authorList>
    </citation>
    <scope>NUCLEOTIDE SEQUENCE</scope>
    <source>
        <strain evidence="3">KB-2021</strain>
        <tissue evidence="3">Leaf</tissue>
    </source>
</reference>
<protein>
    <recommendedName>
        <fullName evidence="2">AP180 N-terminal homology (ANTH) domain-containing protein</fullName>
    </recommendedName>
</protein>
<dbReference type="GO" id="GO:0032050">
    <property type="term" value="F:clathrin heavy chain binding"/>
    <property type="evidence" value="ECO:0007669"/>
    <property type="project" value="TreeGrafter"/>
</dbReference>
<proteinExistence type="predicted"/>
<evidence type="ECO:0000259" key="2">
    <source>
        <dbReference type="Pfam" id="PF07651"/>
    </source>
</evidence>
<gene>
    <name evidence="3" type="ORF">RND71_013160</name>
</gene>
<dbReference type="GO" id="GO:0000149">
    <property type="term" value="F:SNARE binding"/>
    <property type="evidence" value="ECO:0007669"/>
    <property type="project" value="TreeGrafter"/>
</dbReference>
<sequence>MPSKLKKAIGAVKDQISISLAKVASNTSSTLEVAVLKATTHDDVPVDERYIHEDWENSNYSRSSSDSSRSRRCRSRTNEAIREMKPPMLLDKISYWQRLLEREIATRPTGAAKTNFLVQAALYAMVQESLDLYKDISDGLAVVLDSFFHLPYQTCVTAFQTCVKAAKQFEEINTFYSFCKSVGVGRTSEYPSVQTITEELIESLQEFLKDQSSFPVKSSSELVLQGPGSMKSSRSRFDSYGGQSEFSYATTEPYSERSETNSVMDSLCSSLEDLIRATVTGRSPSISIDLEAYSDIQFKKQFNEDVCDTGSARSLPVSMIDLVSLSEDNGNDDNEEVQDQKQQQPVAEKVKELNKQEAKQEQIMEEKQKQKDGKMY</sequence>
<feature type="region of interest" description="Disordered" evidence="1">
    <location>
        <begin position="325"/>
        <end position="376"/>
    </location>
</feature>
<feature type="compositionally biased region" description="Basic and acidic residues" evidence="1">
    <location>
        <begin position="348"/>
        <end position="376"/>
    </location>
</feature>
<comment type="caution">
    <text evidence="3">The sequence shown here is derived from an EMBL/GenBank/DDBJ whole genome shotgun (WGS) entry which is preliminary data.</text>
</comment>
<dbReference type="EMBL" id="JAVYJV010000006">
    <property type="protein sequence ID" value="KAK4369368.1"/>
    <property type="molecule type" value="Genomic_DNA"/>
</dbReference>
<dbReference type="Gene3D" id="1.20.58.150">
    <property type="entry name" value="ANTH domain"/>
    <property type="match status" value="1"/>
</dbReference>
<dbReference type="GO" id="GO:0030136">
    <property type="term" value="C:clathrin-coated vesicle"/>
    <property type="evidence" value="ECO:0007669"/>
    <property type="project" value="InterPro"/>
</dbReference>
<name>A0AAE1VGR1_9SOLA</name>
<feature type="domain" description="AP180 N-terminal homology (ANTH)" evidence="2">
    <location>
        <begin position="70"/>
        <end position="210"/>
    </location>
</feature>
<dbReference type="GO" id="GO:0005546">
    <property type="term" value="F:phosphatidylinositol-4,5-bisphosphate binding"/>
    <property type="evidence" value="ECO:0007669"/>
    <property type="project" value="TreeGrafter"/>
</dbReference>
<dbReference type="FunFam" id="1.20.58.150:FF:000005">
    <property type="entry name" value="putative clathrin assembly protein At2g25430"/>
    <property type="match status" value="1"/>
</dbReference>
<dbReference type="Proteomes" id="UP001291623">
    <property type="component" value="Unassembled WGS sequence"/>
</dbReference>
<dbReference type="Pfam" id="PF07651">
    <property type="entry name" value="ANTH"/>
    <property type="match status" value="1"/>
</dbReference>
<dbReference type="GO" id="GO:0006900">
    <property type="term" value="P:vesicle budding from membrane"/>
    <property type="evidence" value="ECO:0007669"/>
    <property type="project" value="TreeGrafter"/>
</dbReference>
<dbReference type="PANTHER" id="PTHR22951">
    <property type="entry name" value="CLATHRIN ASSEMBLY PROTEIN"/>
    <property type="match status" value="1"/>
</dbReference>
<dbReference type="SUPFAM" id="SSF89009">
    <property type="entry name" value="GAT-like domain"/>
    <property type="match status" value="1"/>
</dbReference>
<evidence type="ECO:0000313" key="4">
    <source>
        <dbReference type="Proteomes" id="UP001291623"/>
    </source>
</evidence>
<dbReference type="GO" id="GO:0005905">
    <property type="term" value="C:clathrin-coated pit"/>
    <property type="evidence" value="ECO:0007669"/>
    <property type="project" value="TreeGrafter"/>
</dbReference>
<keyword evidence="4" id="KW-1185">Reference proteome</keyword>
<dbReference type="Gene3D" id="1.25.40.90">
    <property type="match status" value="1"/>
</dbReference>
<accession>A0AAE1VGR1</accession>
<organism evidence="3 4">
    <name type="scientific">Anisodus tanguticus</name>
    <dbReference type="NCBI Taxonomy" id="243964"/>
    <lineage>
        <taxon>Eukaryota</taxon>
        <taxon>Viridiplantae</taxon>
        <taxon>Streptophyta</taxon>
        <taxon>Embryophyta</taxon>
        <taxon>Tracheophyta</taxon>
        <taxon>Spermatophyta</taxon>
        <taxon>Magnoliopsida</taxon>
        <taxon>eudicotyledons</taxon>
        <taxon>Gunneridae</taxon>
        <taxon>Pentapetalae</taxon>
        <taxon>asterids</taxon>
        <taxon>lamiids</taxon>
        <taxon>Solanales</taxon>
        <taxon>Solanaceae</taxon>
        <taxon>Solanoideae</taxon>
        <taxon>Hyoscyameae</taxon>
        <taxon>Anisodus</taxon>
    </lineage>
</organism>
<dbReference type="GO" id="GO:0072583">
    <property type="term" value="P:clathrin-dependent endocytosis"/>
    <property type="evidence" value="ECO:0007669"/>
    <property type="project" value="InterPro"/>
</dbReference>